<evidence type="ECO:0000256" key="1">
    <source>
        <dbReference type="SAM" id="MobiDB-lite"/>
    </source>
</evidence>
<proteinExistence type="predicted"/>
<feature type="region of interest" description="Disordered" evidence="1">
    <location>
        <begin position="359"/>
        <end position="387"/>
    </location>
</feature>
<accession>A0ABW8YP03</accession>
<feature type="transmembrane region" description="Helical" evidence="2">
    <location>
        <begin position="33"/>
        <end position="51"/>
    </location>
</feature>
<feature type="region of interest" description="Disordered" evidence="1">
    <location>
        <begin position="332"/>
        <end position="351"/>
    </location>
</feature>
<dbReference type="RefSeq" id="WP_408078768.1">
    <property type="nucleotide sequence ID" value="NZ_JBELQC010000002.1"/>
</dbReference>
<keyword evidence="2" id="KW-0812">Transmembrane</keyword>
<evidence type="ECO:0000313" key="4">
    <source>
        <dbReference type="EMBL" id="MFL9841759.1"/>
    </source>
</evidence>
<feature type="transmembrane region" description="Helical" evidence="2">
    <location>
        <begin position="212"/>
        <end position="234"/>
    </location>
</feature>
<feature type="domain" description="Peptidase M56" evidence="3">
    <location>
        <begin position="6"/>
        <end position="293"/>
    </location>
</feature>
<dbReference type="Proteomes" id="UP001629244">
    <property type="component" value="Unassembled WGS sequence"/>
</dbReference>
<feature type="compositionally biased region" description="Acidic residues" evidence="1">
    <location>
        <begin position="364"/>
        <end position="373"/>
    </location>
</feature>
<dbReference type="EMBL" id="JBELQC010000002">
    <property type="protein sequence ID" value="MFL9841759.1"/>
    <property type="molecule type" value="Genomic_DNA"/>
</dbReference>
<dbReference type="PANTHER" id="PTHR34978">
    <property type="entry name" value="POSSIBLE SENSOR-TRANSDUCER PROTEIN BLAR"/>
    <property type="match status" value="1"/>
</dbReference>
<keyword evidence="2" id="KW-0472">Membrane</keyword>
<organism evidence="4 5">
    <name type="scientific">Sphingomonas plantiphila</name>
    <dbReference type="NCBI Taxonomy" id="3163295"/>
    <lineage>
        <taxon>Bacteria</taxon>
        <taxon>Pseudomonadati</taxon>
        <taxon>Pseudomonadota</taxon>
        <taxon>Alphaproteobacteria</taxon>
        <taxon>Sphingomonadales</taxon>
        <taxon>Sphingomonadaceae</taxon>
        <taxon>Sphingomonas</taxon>
    </lineage>
</organism>
<keyword evidence="5" id="KW-1185">Reference proteome</keyword>
<dbReference type="CDD" id="cd07341">
    <property type="entry name" value="M56_BlaR1_MecR1_like"/>
    <property type="match status" value="1"/>
</dbReference>
<protein>
    <submittedName>
        <fullName evidence="4">M56 family metallopeptidase</fullName>
    </submittedName>
</protein>
<dbReference type="Pfam" id="PF05569">
    <property type="entry name" value="Peptidase_M56"/>
    <property type="match status" value="1"/>
</dbReference>
<dbReference type="PANTHER" id="PTHR34978:SF3">
    <property type="entry name" value="SLR0241 PROTEIN"/>
    <property type="match status" value="1"/>
</dbReference>
<evidence type="ECO:0000313" key="5">
    <source>
        <dbReference type="Proteomes" id="UP001629244"/>
    </source>
</evidence>
<evidence type="ECO:0000259" key="3">
    <source>
        <dbReference type="Pfam" id="PF05569"/>
    </source>
</evidence>
<gene>
    <name evidence="4" type="ORF">ABS767_12355</name>
</gene>
<keyword evidence="2" id="KW-1133">Transmembrane helix</keyword>
<dbReference type="InterPro" id="IPR008756">
    <property type="entry name" value="Peptidase_M56"/>
</dbReference>
<reference evidence="4 5" key="1">
    <citation type="submission" date="2024-06" db="EMBL/GenBank/DDBJ databases">
        <authorList>
            <person name="Kaempfer P."/>
            <person name="Viver T."/>
        </authorList>
    </citation>
    <scope>NUCLEOTIDE SEQUENCE [LARGE SCALE GENOMIC DNA]</scope>
    <source>
        <strain evidence="4 5">ST-64</strain>
    </source>
</reference>
<dbReference type="InterPro" id="IPR052173">
    <property type="entry name" value="Beta-lactam_resp_regulator"/>
</dbReference>
<comment type="caution">
    <text evidence="4">The sequence shown here is derived from an EMBL/GenBank/DDBJ whole genome shotgun (WGS) entry which is preliminary data.</text>
</comment>
<sequence length="540" mass="57740">MIAWMVETCVATTLLMLLVLALRKPVRDQFGPNIAYALWLLPVLRMLIPPLPGAWSLTELFGGLTYAAEAPAATADSTQMIIDQALLQAQVDMAAGTSATAAQASVVTVSGPSLLLIIGTVWTAGALAFLLWHVISHTRFCAALLRKAEVRRTVAEGRVHVIETDAATGPLAFGIFRKYVAFPRDFNDRYDPLERNLALAHELGHHLRGDLIANWIALVVLALHWFNPVAWRAFRAFRADQEMACDALVLSGRAPALRHAYGRAIVKSAHGGAVSAACHLHTINELKGRLKMLSKHNPKSRGRVAAGVTGALALSLGALALTASGAGAADIDAPRAPSAPAAPRAPAPLAAVPPAIPTMAQEADGPEEPDVPEAPEAPEPTAGKRVERVVVIEKKDGKEIKRETRVVRVGEPDSRYAWTATREMDVDVDISSATCGGSKDDDVKIETRKGNKRKIVLCTDRIEMRASAAAESARGAEAIARGAEAVAIASADMGKRHAMMSLKMARRSIEMQKELSASQRLAALRGIDEAIREIESDATD</sequence>
<evidence type="ECO:0000256" key="2">
    <source>
        <dbReference type="SAM" id="Phobius"/>
    </source>
</evidence>
<name>A0ABW8YP03_9SPHN</name>
<feature type="transmembrane region" description="Helical" evidence="2">
    <location>
        <begin position="114"/>
        <end position="135"/>
    </location>
</feature>